<dbReference type="EMBL" id="BTGU01000012">
    <property type="protein sequence ID" value="GMN41405.1"/>
    <property type="molecule type" value="Genomic_DNA"/>
</dbReference>
<sequence length="80" mass="9064">MEGAGKSRLKSVGKVIEKTLENHDLNWWGKSRGNNRKIARKFVGKIMVRLSLSPLASDLRPLFAMVSLMIVTRRSPCLLR</sequence>
<organism evidence="1 2">
    <name type="scientific">Ficus carica</name>
    <name type="common">Common fig</name>
    <dbReference type="NCBI Taxonomy" id="3494"/>
    <lineage>
        <taxon>Eukaryota</taxon>
        <taxon>Viridiplantae</taxon>
        <taxon>Streptophyta</taxon>
        <taxon>Embryophyta</taxon>
        <taxon>Tracheophyta</taxon>
        <taxon>Spermatophyta</taxon>
        <taxon>Magnoliopsida</taxon>
        <taxon>eudicotyledons</taxon>
        <taxon>Gunneridae</taxon>
        <taxon>Pentapetalae</taxon>
        <taxon>rosids</taxon>
        <taxon>fabids</taxon>
        <taxon>Rosales</taxon>
        <taxon>Moraceae</taxon>
        <taxon>Ficeae</taxon>
        <taxon>Ficus</taxon>
    </lineage>
</organism>
<dbReference type="AlphaFoldDB" id="A0AA87ZXB4"/>
<accession>A0AA87ZXB4</accession>
<evidence type="ECO:0000313" key="2">
    <source>
        <dbReference type="Proteomes" id="UP001187192"/>
    </source>
</evidence>
<dbReference type="Proteomes" id="UP001187192">
    <property type="component" value="Unassembled WGS sequence"/>
</dbReference>
<gene>
    <name evidence="1" type="ORF">TIFTF001_010626</name>
</gene>
<proteinExistence type="predicted"/>
<name>A0AA87ZXB4_FICCA</name>
<evidence type="ECO:0000313" key="1">
    <source>
        <dbReference type="EMBL" id="GMN41405.1"/>
    </source>
</evidence>
<comment type="caution">
    <text evidence="1">The sequence shown here is derived from an EMBL/GenBank/DDBJ whole genome shotgun (WGS) entry which is preliminary data.</text>
</comment>
<reference evidence="1" key="1">
    <citation type="submission" date="2023-07" db="EMBL/GenBank/DDBJ databases">
        <title>draft genome sequence of fig (Ficus carica).</title>
        <authorList>
            <person name="Takahashi T."/>
            <person name="Nishimura K."/>
        </authorList>
    </citation>
    <scope>NUCLEOTIDE SEQUENCE</scope>
</reference>
<protein>
    <submittedName>
        <fullName evidence="1">Uncharacterized protein</fullName>
    </submittedName>
</protein>
<keyword evidence="2" id="KW-1185">Reference proteome</keyword>